<feature type="transmembrane region" description="Helical" evidence="7">
    <location>
        <begin position="587"/>
        <end position="605"/>
    </location>
</feature>
<feature type="transmembrane region" description="Helical" evidence="7">
    <location>
        <begin position="523"/>
        <end position="553"/>
    </location>
</feature>
<sequence>MSSKRLTRQLIGIAFYACVLALLVIGTRATWDATQERWRGVVRGEPPPLRPDTSAATPWGTTTALHTVPLDAIPAMLDDLHQMGIGWIRQPMPWAQVEPQPGRFAWQRWDAIVEAAQARGIAVLFVLNEAPRWARPSAPDWPTAPPDDFADFATFAQTVAARYADAPVAFQIWDQPNVRPHWGDAFIDPAAYTEMLTRTAAAIRDANPTATIVLAALAPNGEAGGYNMSEVRFLEGVYAAGGADAFDVVALKAYGFWTGPEDRRVDEHVLNWSRMVLVRETMEAHGDTATPAWFVEGGWAALPENWQGAPPPWGSDTPAIQSDRLQRAIARTRLEWPWVQRLGLFFYQPDAPPTDPVWGLALRDANGAPTPLGDAWADVIAANAHLTPGRWLPGRWPLSEPNANSLEFAARGSHLLGVWGTPPTQTVTIETPTDRITLTPKAGTNHLATLSPETPHPVRLVGTPPATLLVTYTPPIWRWWLAATLPALLALVVSVRLTHLLWRLPWAEWHTRYRALPESAQRGIFAVVLAGFWLLPAHPVLSAIGYAVVWLFVWARPDLALAATLLTLPFFLWGKAFGLLRFSIPELLTVALVSVWVLQTVRRLAAKGEPWETWLAALFRPRDALDWAVLVFALFGTLSVAWAQNKGAATNEWRVVVIEPAAFYWLVRRMGLSREEMARLADAFVLGGVFVALYALWQAAQGDVVAAEGVWRVRGPYGSPNNLSLYLGRVVAFVLGMLVVDYHRRTDEAGLLRARRWWYALALVPLGTALFLTFSRGAWLLGVPAALLFLALASGKRARLMALAGIGVAVLALLPFADTPRIRSAFDLSQGTWYMRRLLWQASLDMLRDYRLSGIGLDNFLYVYPAYRYKAAWREPNLSHPHNILLHWWLALGMMGVVLLVWQQVAFWRRVWRTRRTPKPFEQALVWGCAALMVDTLAHGLIDNSYFLVDLAFIWMWALAVVGWVDERR</sequence>
<feature type="transmembrane region" description="Helical" evidence="7">
    <location>
        <begin position="754"/>
        <end position="771"/>
    </location>
</feature>
<evidence type="ECO:0000256" key="3">
    <source>
        <dbReference type="ARBA" id="ARBA00022801"/>
    </source>
</evidence>
<proteinExistence type="predicted"/>
<evidence type="ECO:0000256" key="4">
    <source>
        <dbReference type="ARBA" id="ARBA00022989"/>
    </source>
</evidence>
<evidence type="ECO:0000259" key="8">
    <source>
        <dbReference type="Pfam" id="PF00150"/>
    </source>
</evidence>
<feature type="domain" description="Glycoside hydrolase family 5" evidence="8">
    <location>
        <begin position="72"/>
        <end position="215"/>
    </location>
</feature>
<dbReference type="InterPro" id="IPR007016">
    <property type="entry name" value="O-antigen_ligase-rel_domated"/>
</dbReference>
<dbReference type="AlphaFoldDB" id="A0A0P6Y6S6"/>
<feature type="transmembrane region" description="Helical" evidence="7">
    <location>
        <begin position="948"/>
        <end position="965"/>
    </location>
</feature>
<gene>
    <name evidence="10" type="ORF">SE16_06650</name>
</gene>
<keyword evidence="2 7" id="KW-0812">Transmembrane</keyword>
<keyword evidence="6" id="KW-0326">Glycosidase</keyword>
<comment type="caution">
    <text evidence="10">The sequence shown here is derived from an EMBL/GenBank/DDBJ whole genome shotgun (WGS) entry which is preliminary data.</text>
</comment>
<evidence type="ECO:0000313" key="11">
    <source>
        <dbReference type="Proteomes" id="UP000050502"/>
    </source>
</evidence>
<dbReference type="RefSeq" id="WP_060687395.1">
    <property type="nucleotide sequence ID" value="NZ_LGKN01000004.1"/>
</dbReference>
<feature type="transmembrane region" description="Helical" evidence="7">
    <location>
        <begin position="479"/>
        <end position="502"/>
    </location>
</feature>
<dbReference type="EMBL" id="LGKN01000004">
    <property type="protein sequence ID" value="KPL88470.1"/>
    <property type="molecule type" value="Genomic_DNA"/>
</dbReference>
<dbReference type="Gene3D" id="3.20.20.80">
    <property type="entry name" value="Glycosidases"/>
    <property type="match status" value="1"/>
</dbReference>
<dbReference type="SUPFAM" id="SSF51445">
    <property type="entry name" value="(Trans)glycosidases"/>
    <property type="match status" value="1"/>
</dbReference>
<organism evidence="10 11">
    <name type="scientific">Ardenticatena maritima</name>
    <dbReference type="NCBI Taxonomy" id="872965"/>
    <lineage>
        <taxon>Bacteria</taxon>
        <taxon>Bacillati</taxon>
        <taxon>Chloroflexota</taxon>
        <taxon>Ardenticatenia</taxon>
        <taxon>Ardenticatenales</taxon>
        <taxon>Ardenticatenaceae</taxon>
        <taxon>Ardenticatena</taxon>
    </lineage>
</organism>
<dbReference type="InterPro" id="IPR001547">
    <property type="entry name" value="Glyco_hydro_5"/>
</dbReference>
<evidence type="ECO:0000256" key="7">
    <source>
        <dbReference type="SAM" id="Phobius"/>
    </source>
</evidence>
<feature type="transmembrane region" description="Helical" evidence="7">
    <location>
        <begin position="884"/>
        <end position="903"/>
    </location>
</feature>
<evidence type="ECO:0000256" key="1">
    <source>
        <dbReference type="ARBA" id="ARBA00004141"/>
    </source>
</evidence>
<keyword evidence="4 7" id="KW-1133">Transmembrane helix</keyword>
<keyword evidence="5 7" id="KW-0472">Membrane</keyword>
<dbReference type="GO" id="GO:0004553">
    <property type="term" value="F:hydrolase activity, hydrolyzing O-glycosyl compounds"/>
    <property type="evidence" value="ECO:0007669"/>
    <property type="project" value="InterPro"/>
</dbReference>
<comment type="subcellular location">
    <subcellularLocation>
        <location evidence="1">Membrane</location>
        <topology evidence="1">Multi-pass membrane protein</topology>
    </subcellularLocation>
</comment>
<feature type="transmembrane region" description="Helical" evidence="7">
    <location>
        <begin position="924"/>
        <end position="942"/>
    </location>
</feature>
<dbReference type="GO" id="GO:0000272">
    <property type="term" value="P:polysaccharide catabolic process"/>
    <property type="evidence" value="ECO:0007669"/>
    <property type="project" value="InterPro"/>
</dbReference>
<feature type="transmembrane region" description="Helical" evidence="7">
    <location>
        <begin position="678"/>
        <end position="697"/>
    </location>
</feature>
<keyword evidence="3" id="KW-0378">Hydrolase</keyword>
<dbReference type="Pfam" id="PF00150">
    <property type="entry name" value="Cellulase"/>
    <property type="match status" value="1"/>
</dbReference>
<feature type="transmembrane region" description="Helical" evidence="7">
    <location>
        <begin position="625"/>
        <end position="643"/>
    </location>
</feature>
<reference evidence="10 11" key="1">
    <citation type="submission" date="2015-07" db="EMBL/GenBank/DDBJ databases">
        <title>Whole genome sequence of Ardenticatena maritima DSM 23922.</title>
        <authorList>
            <person name="Hemp J."/>
            <person name="Ward L.M."/>
            <person name="Pace L.A."/>
            <person name="Fischer W.W."/>
        </authorList>
    </citation>
    <scope>NUCLEOTIDE SEQUENCE [LARGE SCALE GENOMIC DNA]</scope>
    <source>
        <strain evidence="10 11">110S</strain>
    </source>
</reference>
<dbReference type="Proteomes" id="UP000050502">
    <property type="component" value="Unassembled WGS sequence"/>
</dbReference>
<evidence type="ECO:0000256" key="6">
    <source>
        <dbReference type="ARBA" id="ARBA00023295"/>
    </source>
</evidence>
<dbReference type="PANTHER" id="PTHR12631">
    <property type="entry name" value="ALPHA-L-IDURONIDASE"/>
    <property type="match status" value="1"/>
</dbReference>
<feature type="transmembrane region" description="Helical" evidence="7">
    <location>
        <begin position="777"/>
        <end position="793"/>
    </location>
</feature>
<dbReference type="Pfam" id="PF04932">
    <property type="entry name" value="Wzy_C"/>
    <property type="match status" value="1"/>
</dbReference>
<accession>A0A0P6Y6S6</accession>
<feature type="domain" description="O-antigen ligase-related" evidence="9">
    <location>
        <begin position="761"/>
        <end position="901"/>
    </location>
</feature>
<feature type="transmembrane region" description="Helical" evidence="7">
    <location>
        <begin position="559"/>
        <end position="580"/>
    </location>
</feature>
<evidence type="ECO:0000313" key="10">
    <source>
        <dbReference type="EMBL" id="KPL88470.1"/>
    </source>
</evidence>
<evidence type="ECO:0000256" key="5">
    <source>
        <dbReference type="ARBA" id="ARBA00023136"/>
    </source>
</evidence>
<feature type="transmembrane region" description="Helical" evidence="7">
    <location>
        <begin position="800"/>
        <end position="817"/>
    </location>
</feature>
<evidence type="ECO:0000256" key="2">
    <source>
        <dbReference type="ARBA" id="ARBA00022692"/>
    </source>
</evidence>
<evidence type="ECO:0000259" key="9">
    <source>
        <dbReference type="Pfam" id="PF04932"/>
    </source>
</evidence>
<dbReference type="InterPro" id="IPR017853">
    <property type="entry name" value="GH"/>
</dbReference>
<protein>
    <submittedName>
        <fullName evidence="10">Uncharacterized protein</fullName>
    </submittedName>
</protein>
<dbReference type="InterPro" id="IPR051923">
    <property type="entry name" value="Glycosyl_Hydrolase_39"/>
</dbReference>
<name>A0A0P6Y6S6_9CHLR</name>
<dbReference type="GO" id="GO:0016020">
    <property type="term" value="C:membrane"/>
    <property type="evidence" value="ECO:0007669"/>
    <property type="project" value="UniProtKB-SubCell"/>
</dbReference>
<feature type="transmembrane region" description="Helical" evidence="7">
    <location>
        <begin position="723"/>
        <end position="742"/>
    </location>
</feature>
<dbReference type="PANTHER" id="PTHR12631:SF10">
    <property type="entry name" value="BETA-XYLOSIDASE-LIKE PROTEIN-RELATED"/>
    <property type="match status" value="1"/>
</dbReference>